<dbReference type="InterPro" id="IPR015637">
    <property type="entry name" value="MUG/TDG"/>
</dbReference>
<keyword evidence="6" id="KW-1185">Reference proteome</keyword>
<dbReference type="SMART" id="SM00986">
    <property type="entry name" value="UDG"/>
    <property type="match status" value="1"/>
</dbReference>
<accession>A0A517PTG8</accession>
<reference evidence="5 6" key="1">
    <citation type="submission" date="2019-02" db="EMBL/GenBank/DDBJ databases">
        <title>Deep-cultivation of Planctomycetes and their phenomic and genomic characterization uncovers novel biology.</title>
        <authorList>
            <person name="Wiegand S."/>
            <person name="Jogler M."/>
            <person name="Boedeker C."/>
            <person name="Pinto D."/>
            <person name="Vollmers J."/>
            <person name="Rivas-Marin E."/>
            <person name="Kohn T."/>
            <person name="Peeters S.H."/>
            <person name="Heuer A."/>
            <person name="Rast P."/>
            <person name="Oberbeckmann S."/>
            <person name="Bunk B."/>
            <person name="Jeske O."/>
            <person name="Meyerdierks A."/>
            <person name="Storesund J.E."/>
            <person name="Kallscheuer N."/>
            <person name="Luecker S."/>
            <person name="Lage O.M."/>
            <person name="Pohl T."/>
            <person name="Merkel B.J."/>
            <person name="Hornburger P."/>
            <person name="Mueller R.-W."/>
            <person name="Bruemmer F."/>
            <person name="Labrenz M."/>
            <person name="Spormann A.M."/>
            <person name="Op den Camp H."/>
            <person name="Overmann J."/>
            <person name="Amann R."/>
            <person name="Jetten M.S.M."/>
            <person name="Mascher T."/>
            <person name="Medema M.H."/>
            <person name="Devos D.P."/>
            <person name="Kaster A.-K."/>
            <person name="Ovreas L."/>
            <person name="Rohde M."/>
            <person name="Galperin M.Y."/>
            <person name="Jogler C."/>
        </authorList>
    </citation>
    <scope>NUCLEOTIDE SEQUENCE [LARGE SCALE GENOMIC DNA]</scope>
    <source>
        <strain evidence="5 6">HG66A1</strain>
    </source>
</reference>
<dbReference type="RefSeq" id="WP_145188911.1">
    <property type="nucleotide sequence ID" value="NZ_CP036266.1"/>
</dbReference>
<evidence type="ECO:0000313" key="5">
    <source>
        <dbReference type="EMBL" id="QDT22672.1"/>
    </source>
</evidence>
<name>A0A517PTG8_9PLAN</name>
<dbReference type="InterPro" id="IPR005122">
    <property type="entry name" value="Uracil-DNA_glycosylase-like"/>
</dbReference>
<dbReference type="PANTHER" id="PTHR12159">
    <property type="entry name" value="G/T AND G/U MISMATCH-SPECIFIC DNA GLYCOSYLASE"/>
    <property type="match status" value="1"/>
</dbReference>
<dbReference type="GO" id="GO:0006285">
    <property type="term" value="P:base-excision repair, AP site formation"/>
    <property type="evidence" value="ECO:0007669"/>
    <property type="project" value="InterPro"/>
</dbReference>
<dbReference type="GO" id="GO:0004844">
    <property type="term" value="F:uracil DNA N-glycosylase activity"/>
    <property type="evidence" value="ECO:0007669"/>
    <property type="project" value="TreeGrafter"/>
</dbReference>
<proteinExistence type="predicted"/>
<evidence type="ECO:0000259" key="4">
    <source>
        <dbReference type="SMART" id="SM00986"/>
    </source>
</evidence>
<dbReference type="EMBL" id="CP036266">
    <property type="protein sequence ID" value="QDT22672.1"/>
    <property type="molecule type" value="Genomic_DNA"/>
</dbReference>
<evidence type="ECO:0000256" key="2">
    <source>
        <dbReference type="ARBA" id="ARBA00022801"/>
    </source>
</evidence>
<dbReference type="EC" id="3.2.2.28" evidence="5"/>
<keyword evidence="3" id="KW-0234">DNA repair</keyword>
<gene>
    <name evidence="5" type="primary">mug</name>
    <name evidence="5" type="ORF">HG66A1_44810</name>
</gene>
<dbReference type="Proteomes" id="UP000320421">
    <property type="component" value="Chromosome"/>
</dbReference>
<dbReference type="CDD" id="cd10028">
    <property type="entry name" value="UDG-F2_TDG_MUG"/>
    <property type="match status" value="1"/>
</dbReference>
<evidence type="ECO:0000256" key="3">
    <source>
        <dbReference type="ARBA" id="ARBA00023204"/>
    </source>
</evidence>
<organism evidence="5 6">
    <name type="scientific">Gimesia chilikensis</name>
    <dbReference type="NCBI Taxonomy" id="2605989"/>
    <lineage>
        <taxon>Bacteria</taxon>
        <taxon>Pseudomonadati</taxon>
        <taxon>Planctomycetota</taxon>
        <taxon>Planctomycetia</taxon>
        <taxon>Planctomycetales</taxon>
        <taxon>Planctomycetaceae</taxon>
        <taxon>Gimesia</taxon>
    </lineage>
</organism>
<dbReference type="PANTHER" id="PTHR12159:SF9">
    <property type="entry name" value="G_T MISMATCH-SPECIFIC THYMINE DNA GLYCOSYLASE"/>
    <property type="match status" value="1"/>
</dbReference>
<dbReference type="SMART" id="SM00987">
    <property type="entry name" value="UreE_C"/>
    <property type="match status" value="1"/>
</dbReference>
<evidence type="ECO:0000256" key="1">
    <source>
        <dbReference type="ARBA" id="ARBA00022763"/>
    </source>
</evidence>
<keyword evidence="5" id="KW-0326">Glycosidase</keyword>
<dbReference type="InterPro" id="IPR036895">
    <property type="entry name" value="Uracil-DNA_glycosylase-like_sf"/>
</dbReference>
<dbReference type="OrthoDB" id="9799921at2"/>
<keyword evidence="1" id="KW-0227">DNA damage</keyword>
<dbReference type="Gene3D" id="3.40.470.10">
    <property type="entry name" value="Uracil-DNA glycosylase-like domain"/>
    <property type="match status" value="1"/>
</dbReference>
<evidence type="ECO:0000313" key="6">
    <source>
        <dbReference type="Proteomes" id="UP000320421"/>
    </source>
</evidence>
<protein>
    <submittedName>
        <fullName evidence="5">G/U mismatch-specific DNA glycosylase</fullName>
        <ecNumber evidence="5">3.2.2.28</ecNumber>
    </submittedName>
</protein>
<dbReference type="GO" id="GO:0008263">
    <property type="term" value="F:pyrimidine-specific mismatch base pair DNA N-glycosylase activity"/>
    <property type="evidence" value="ECO:0007669"/>
    <property type="project" value="TreeGrafter"/>
</dbReference>
<keyword evidence="2 5" id="KW-0378">Hydrolase</keyword>
<dbReference type="AlphaFoldDB" id="A0A517PTG8"/>
<dbReference type="NCBIfam" id="NF007570">
    <property type="entry name" value="PRK10201.1"/>
    <property type="match status" value="1"/>
</dbReference>
<feature type="domain" description="Uracil-DNA glycosylase-like" evidence="4">
    <location>
        <begin position="21"/>
        <end position="180"/>
    </location>
</feature>
<dbReference type="SUPFAM" id="SSF52141">
    <property type="entry name" value="Uracil-DNA glycosylase-like"/>
    <property type="match status" value="1"/>
</dbReference>
<dbReference type="Pfam" id="PF03167">
    <property type="entry name" value="UDG"/>
    <property type="match status" value="1"/>
</dbReference>
<sequence length="181" mass="20759">MEEIWKPTAEEVEQAIHKQLPDLIEEGLKALFVGTNPGLYSAAVGHHFARPGNRFWPAMHRGKITERLYSPFEDYKLLKRGGGLTNIVSRASKRADELSKEELYEGARILTEKVIKYRPQKVVFLGITSYRKAFQQKDAQLGLQKRQIGKADVWVLPNPSGLNAHYQLPELGKIFSRMWRK</sequence>